<dbReference type="GeneID" id="107896393"/>
<reference evidence="3" key="2">
    <citation type="submission" date="2025-08" db="UniProtKB">
        <authorList>
            <consortium name="RefSeq"/>
        </authorList>
    </citation>
    <scope>IDENTIFICATION</scope>
</reference>
<dbReference type="InterPro" id="IPR010471">
    <property type="entry name" value="DUF1068"/>
</dbReference>
<sequence length="116" mass="12801">MEAISFFCLLIPFLFVASPWAQAIIVRSSSCKTRKYSNGSDLVTRRDVMGLLFGVSIISLNSPDADGADLPPEEKPKLCDDACEKELEKKLASQYQKETDKCNSGMETTEGLLFAE</sequence>
<organism evidence="2 3">
    <name type="scientific">Gossypium hirsutum</name>
    <name type="common">Upland cotton</name>
    <name type="synonym">Gossypium mexicanum</name>
    <dbReference type="NCBI Taxonomy" id="3635"/>
    <lineage>
        <taxon>Eukaryota</taxon>
        <taxon>Viridiplantae</taxon>
        <taxon>Streptophyta</taxon>
        <taxon>Embryophyta</taxon>
        <taxon>Tracheophyta</taxon>
        <taxon>Spermatophyta</taxon>
        <taxon>Magnoliopsida</taxon>
        <taxon>eudicotyledons</taxon>
        <taxon>Gunneridae</taxon>
        <taxon>Pentapetalae</taxon>
        <taxon>rosids</taxon>
        <taxon>malvids</taxon>
        <taxon>Malvales</taxon>
        <taxon>Malvaceae</taxon>
        <taxon>Malvoideae</taxon>
        <taxon>Gossypium</taxon>
    </lineage>
</organism>
<keyword evidence="1" id="KW-0732">Signal</keyword>
<proteinExistence type="predicted"/>
<dbReference type="RefSeq" id="XP_040933870.1">
    <property type="nucleotide sequence ID" value="XM_041077936.1"/>
</dbReference>
<reference evidence="2" key="1">
    <citation type="journal article" date="2020" name="Nat. Genet.">
        <title>Genomic diversifications of five Gossypium allopolyploid species and their impact on cotton improvement.</title>
        <authorList>
            <person name="Chen Z.J."/>
            <person name="Sreedasyam A."/>
            <person name="Ando A."/>
            <person name="Song Q."/>
            <person name="De Santiago L.M."/>
            <person name="Hulse-Kemp A.M."/>
            <person name="Ding M."/>
            <person name="Ye W."/>
            <person name="Kirkbride R.C."/>
            <person name="Jenkins J."/>
            <person name="Plott C."/>
            <person name="Lovell J."/>
            <person name="Lin Y.M."/>
            <person name="Vaughn R."/>
            <person name="Liu B."/>
            <person name="Simpson S."/>
            <person name="Scheffler B.E."/>
            <person name="Wen L."/>
            <person name="Saski C.A."/>
            <person name="Grover C.E."/>
            <person name="Hu G."/>
            <person name="Conover J.L."/>
            <person name="Carlson J.W."/>
            <person name="Shu S."/>
            <person name="Boston L.B."/>
            <person name="Williams M."/>
            <person name="Peterson D.G."/>
            <person name="McGee K."/>
            <person name="Jones D.C."/>
            <person name="Wendel J.F."/>
            <person name="Stelly D.M."/>
            <person name="Grimwood J."/>
            <person name="Schmutz J."/>
        </authorList>
    </citation>
    <scope>NUCLEOTIDE SEQUENCE [LARGE SCALE GENOMIC DNA]</scope>
    <source>
        <strain evidence="2">cv. TM-1</strain>
    </source>
</reference>
<evidence type="ECO:0000256" key="1">
    <source>
        <dbReference type="SAM" id="SignalP"/>
    </source>
</evidence>
<gene>
    <name evidence="3" type="primary">LOC107896393</name>
</gene>
<feature type="signal peptide" evidence="1">
    <location>
        <begin position="1"/>
        <end position="23"/>
    </location>
</feature>
<accession>A0ABM2YVI3</accession>
<evidence type="ECO:0000313" key="3">
    <source>
        <dbReference type="RefSeq" id="XP_040933870.1"/>
    </source>
</evidence>
<protein>
    <submittedName>
        <fullName evidence="3">Uncharacterized protein isoform X1</fullName>
    </submittedName>
</protein>
<feature type="chain" id="PRO_5045703621" evidence="1">
    <location>
        <begin position="24"/>
        <end position="116"/>
    </location>
</feature>
<keyword evidence="2" id="KW-1185">Reference proteome</keyword>
<name>A0ABM2YVI3_GOSHI</name>
<evidence type="ECO:0000313" key="2">
    <source>
        <dbReference type="Proteomes" id="UP000818029"/>
    </source>
</evidence>
<dbReference type="Pfam" id="PF06364">
    <property type="entry name" value="DUF1068"/>
    <property type="match status" value="1"/>
</dbReference>
<dbReference type="Proteomes" id="UP000818029">
    <property type="component" value="Chromosome A10"/>
</dbReference>